<dbReference type="InterPro" id="IPR001714">
    <property type="entry name" value="Pept_M24_MAP"/>
</dbReference>
<name>X0RVQ3_9ZZZZ</name>
<reference evidence="2" key="1">
    <citation type="journal article" date="2014" name="Front. Microbiol.">
        <title>High frequency of phylogenetically diverse reductive dehalogenase-homologous genes in deep subseafloor sedimentary metagenomes.</title>
        <authorList>
            <person name="Kawai M."/>
            <person name="Futagami T."/>
            <person name="Toyoda A."/>
            <person name="Takaki Y."/>
            <person name="Nishi S."/>
            <person name="Hori S."/>
            <person name="Arai W."/>
            <person name="Tsubouchi T."/>
            <person name="Morono Y."/>
            <person name="Uchiyama I."/>
            <person name="Ito T."/>
            <person name="Fujiyama A."/>
            <person name="Inagaki F."/>
            <person name="Takami H."/>
        </authorList>
    </citation>
    <scope>NUCLEOTIDE SEQUENCE</scope>
    <source>
        <strain evidence="2">Expedition CK06-06</strain>
    </source>
</reference>
<dbReference type="InterPro" id="IPR000994">
    <property type="entry name" value="Pept_M24"/>
</dbReference>
<dbReference type="InterPro" id="IPR036005">
    <property type="entry name" value="Creatinase/aminopeptidase-like"/>
</dbReference>
<dbReference type="SUPFAM" id="SSF55920">
    <property type="entry name" value="Creatinase/aminopeptidase"/>
    <property type="match status" value="1"/>
</dbReference>
<protein>
    <recommendedName>
        <fullName evidence="1">Peptidase M24 domain-containing protein</fullName>
    </recommendedName>
</protein>
<organism evidence="2">
    <name type="scientific">marine sediment metagenome</name>
    <dbReference type="NCBI Taxonomy" id="412755"/>
    <lineage>
        <taxon>unclassified sequences</taxon>
        <taxon>metagenomes</taxon>
        <taxon>ecological metagenomes</taxon>
    </lineage>
</organism>
<dbReference type="EMBL" id="BARS01009316">
    <property type="protein sequence ID" value="GAF72914.1"/>
    <property type="molecule type" value="Genomic_DNA"/>
</dbReference>
<evidence type="ECO:0000259" key="1">
    <source>
        <dbReference type="Pfam" id="PF00557"/>
    </source>
</evidence>
<feature type="domain" description="Peptidase M24" evidence="1">
    <location>
        <begin position="12"/>
        <end position="125"/>
    </location>
</feature>
<comment type="caution">
    <text evidence="2">The sequence shown here is derived from an EMBL/GenBank/DDBJ whole genome shotgun (WGS) entry which is preliminary data.</text>
</comment>
<feature type="non-terminal residue" evidence="2">
    <location>
        <position position="128"/>
    </location>
</feature>
<gene>
    <name evidence="2" type="ORF">S01H1_17541</name>
</gene>
<dbReference type="AlphaFoldDB" id="X0RVQ3"/>
<dbReference type="PANTHER" id="PTHR43330">
    <property type="entry name" value="METHIONINE AMINOPEPTIDASE"/>
    <property type="match status" value="1"/>
</dbReference>
<dbReference type="GO" id="GO:0005829">
    <property type="term" value="C:cytosol"/>
    <property type="evidence" value="ECO:0007669"/>
    <property type="project" value="TreeGrafter"/>
</dbReference>
<evidence type="ECO:0000313" key="2">
    <source>
        <dbReference type="EMBL" id="GAF72914.1"/>
    </source>
</evidence>
<dbReference type="PANTHER" id="PTHR43330:SF27">
    <property type="entry name" value="METHIONINE AMINOPEPTIDASE"/>
    <property type="match status" value="1"/>
</dbReference>
<proteinExistence type="predicted"/>
<sequence>MIVLRSEREISKIRESSHIARTVLEEMINSAKPGVATRELDDIAVALMKRSGAKSATIGYKGYPRHICISVNEEVVHGVPGDRVLCAGDIVSIDICVHKNGYYGDCARTVPLGTVDEEKRKLLDAGEK</sequence>
<dbReference type="Gene3D" id="3.90.230.10">
    <property type="entry name" value="Creatinase/methionine aminopeptidase superfamily"/>
    <property type="match status" value="1"/>
</dbReference>
<dbReference type="PRINTS" id="PR00599">
    <property type="entry name" value="MAPEPTIDASE"/>
</dbReference>
<dbReference type="Pfam" id="PF00557">
    <property type="entry name" value="Peptidase_M24"/>
    <property type="match status" value="1"/>
</dbReference>
<accession>X0RVQ3</accession>
<dbReference type="GO" id="GO:0070006">
    <property type="term" value="F:metalloaminopeptidase activity"/>
    <property type="evidence" value="ECO:0007669"/>
    <property type="project" value="TreeGrafter"/>
</dbReference>